<keyword evidence="10" id="KW-1185">Reference proteome</keyword>
<evidence type="ECO:0000313" key="10">
    <source>
        <dbReference type="Proteomes" id="UP001054857"/>
    </source>
</evidence>
<dbReference type="GO" id="GO:0005777">
    <property type="term" value="C:peroxisome"/>
    <property type="evidence" value="ECO:0007669"/>
    <property type="project" value="TreeGrafter"/>
</dbReference>
<dbReference type="InterPro" id="IPR013786">
    <property type="entry name" value="AcylCoA_DH/ox_N"/>
</dbReference>
<comment type="cofactor">
    <cofactor evidence="1 5">
        <name>FAD</name>
        <dbReference type="ChEBI" id="CHEBI:57692"/>
    </cofactor>
</comment>
<dbReference type="InterPro" id="IPR037069">
    <property type="entry name" value="AcylCoA_DH/ox_N_sf"/>
</dbReference>
<protein>
    <submittedName>
        <fullName evidence="9">Uncharacterized protein</fullName>
    </submittedName>
</protein>
<proteinExistence type="inferred from homology"/>
<reference evidence="9 10" key="1">
    <citation type="journal article" date="2021" name="Sci. Rep.">
        <title>Genome sequencing of the multicellular alga Astrephomene provides insights into convergent evolution of germ-soma differentiation.</title>
        <authorList>
            <person name="Yamashita S."/>
            <person name="Yamamoto K."/>
            <person name="Matsuzaki R."/>
            <person name="Suzuki S."/>
            <person name="Yamaguchi H."/>
            <person name="Hirooka S."/>
            <person name="Minakuchi Y."/>
            <person name="Miyagishima S."/>
            <person name="Kawachi M."/>
            <person name="Toyoda A."/>
            <person name="Nozaki H."/>
        </authorList>
    </citation>
    <scope>NUCLEOTIDE SEQUENCE [LARGE SCALE GENOMIC DNA]</scope>
    <source>
        <strain evidence="9 10">NIES-4017</strain>
    </source>
</reference>
<dbReference type="InterPro" id="IPR009100">
    <property type="entry name" value="AcylCoA_DH/oxidase_NM_dom_sf"/>
</dbReference>
<dbReference type="GO" id="GO:0003995">
    <property type="term" value="F:acyl-CoA dehydrogenase activity"/>
    <property type="evidence" value="ECO:0007669"/>
    <property type="project" value="InterPro"/>
</dbReference>
<dbReference type="Gene3D" id="2.40.110.10">
    <property type="entry name" value="Butyryl-CoA Dehydrogenase, subunit A, domain 2"/>
    <property type="match status" value="1"/>
</dbReference>
<dbReference type="Pfam" id="PF02770">
    <property type="entry name" value="Acyl-CoA_dh_M"/>
    <property type="match status" value="1"/>
</dbReference>
<dbReference type="FunFam" id="1.10.540.10:FF:000014">
    <property type="entry name" value="Acyl-coenzyme A oxidase 4, peroxisomal"/>
    <property type="match status" value="1"/>
</dbReference>
<dbReference type="Proteomes" id="UP001054857">
    <property type="component" value="Unassembled WGS sequence"/>
</dbReference>
<dbReference type="Pfam" id="PF00441">
    <property type="entry name" value="Acyl-CoA_dh_1"/>
    <property type="match status" value="1"/>
</dbReference>
<dbReference type="FunFam" id="2.40.110.10:FF:000013">
    <property type="entry name" value="Acyl-coenzyme A oxidase 4 peroxisomal"/>
    <property type="match status" value="1"/>
</dbReference>
<dbReference type="Pfam" id="PF02771">
    <property type="entry name" value="Acyl-CoA_dh_N"/>
    <property type="match status" value="1"/>
</dbReference>
<evidence type="ECO:0000259" key="7">
    <source>
        <dbReference type="Pfam" id="PF02770"/>
    </source>
</evidence>
<dbReference type="GO" id="GO:0006635">
    <property type="term" value="P:fatty acid beta-oxidation"/>
    <property type="evidence" value="ECO:0007669"/>
    <property type="project" value="InterPro"/>
</dbReference>
<dbReference type="InterPro" id="IPR009075">
    <property type="entry name" value="AcylCo_DH/oxidase_C"/>
</dbReference>
<sequence>MASTPATAAQARLGVLAQHLAPMEPGDLLTKQLTSSASAHSRGGYDNTFPQATTAAAFPPAVHDLLSLDGLLSAEERQIRDKVRAYMEANVAPVIADYWERAEFPHQLVPSFATLGLAGGAIKGYGCPGHSILANAMAVIETARVDASMSTFLLVHSYLAMLTIGLLGSEQQKEDLLPKMAKMELVGCWALTEPSNGSDASALTATATKVPGGWMLNGFKRWIGNGTWADVSVVWARSNQDGQVNAFIVRKGNPGLRTSKIQNKIALRCVQNADMTFTECFVPDSARLPGVKSFVDTNKVLAISRIMVAWQPVGISMGVYDMCCRYLSERKQFGSPLGSFQLVQEKLARMGGHIQAMWLACWRISKLFEEGRMTHEQASLVKAWTSARGREVVALGRELLGGNGILAHFHVAKAFNDLEAVYTYEGTYEVNALVAGRRITGVSAIRAAAAAGGRDGKKAGEEERERR</sequence>
<dbReference type="EMBL" id="BMAR01000013">
    <property type="protein sequence ID" value="GFR46240.1"/>
    <property type="molecule type" value="Genomic_DNA"/>
</dbReference>
<dbReference type="InterPro" id="IPR006091">
    <property type="entry name" value="Acyl-CoA_Oxase/DH_mid-dom"/>
</dbReference>
<dbReference type="InterPro" id="IPR046373">
    <property type="entry name" value="Acyl-CoA_Oxase/DH_mid-dom_sf"/>
</dbReference>
<gene>
    <name evidence="9" type="ORF">Agub_g7786</name>
</gene>
<dbReference type="Gene3D" id="1.20.140.10">
    <property type="entry name" value="Butyryl-CoA Dehydrogenase, subunit A, domain 3"/>
    <property type="match status" value="1"/>
</dbReference>
<evidence type="ECO:0000259" key="8">
    <source>
        <dbReference type="Pfam" id="PF02771"/>
    </source>
</evidence>
<dbReference type="FunFam" id="1.20.140.10:FF:000021">
    <property type="entry name" value="Acyl-coenzyme A oxidase 4, peroxisomal"/>
    <property type="match status" value="1"/>
</dbReference>
<dbReference type="InterPro" id="IPR045008">
    <property type="entry name" value="ACX4-like"/>
</dbReference>
<dbReference type="InterPro" id="IPR036250">
    <property type="entry name" value="AcylCo_DH-like_C"/>
</dbReference>
<feature type="domain" description="Acyl-CoA dehydrogenase/oxidase C-terminal" evidence="6">
    <location>
        <begin position="298"/>
        <end position="439"/>
    </location>
</feature>
<keyword evidence="4 5" id="KW-0274">FAD</keyword>
<dbReference type="GO" id="GO:0050660">
    <property type="term" value="F:flavin adenine dinucleotide binding"/>
    <property type="evidence" value="ECO:0007669"/>
    <property type="project" value="InterPro"/>
</dbReference>
<name>A0AAD3DQM9_9CHLO</name>
<evidence type="ECO:0000259" key="6">
    <source>
        <dbReference type="Pfam" id="PF00441"/>
    </source>
</evidence>
<dbReference type="Gene3D" id="1.10.540.10">
    <property type="entry name" value="Acyl-CoA dehydrogenase/oxidase, N-terminal domain"/>
    <property type="match status" value="1"/>
</dbReference>
<accession>A0AAD3DQM9</accession>
<dbReference type="PANTHER" id="PTHR43188">
    <property type="entry name" value="ACYL-COENZYME A OXIDASE"/>
    <property type="match status" value="1"/>
</dbReference>
<feature type="domain" description="Acyl-CoA dehydrogenase/oxidase N-terminal" evidence="8">
    <location>
        <begin position="73"/>
        <end position="184"/>
    </location>
</feature>
<evidence type="ECO:0000256" key="4">
    <source>
        <dbReference type="ARBA" id="ARBA00022827"/>
    </source>
</evidence>
<dbReference type="PROSITE" id="PS00072">
    <property type="entry name" value="ACYL_COA_DH_1"/>
    <property type="match status" value="1"/>
</dbReference>
<evidence type="ECO:0000256" key="1">
    <source>
        <dbReference type="ARBA" id="ARBA00001974"/>
    </source>
</evidence>
<feature type="domain" description="Acyl-CoA oxidase/dehydrogenase middle" evidence="7">
    <location>
        <begin position="188"/>
        <end position="280"/>
    </location>
</feature>
<evidence type="ECO:0000313" key="9">
    <source>
        <dbReference type="EMBL" id="GFR46240.1"/>
    </source>
</evidence>
<evidence type="ECO:0000256" key="5">
    <source>
        <dbReference type="RuleBase" id="RU362125"/>
    </source>
</evidence>
<dbReference type="PANTHER" id="PTHR43188:SF1">
    <property type="entry name" value="ACYL-COA DEHYDROGENASE"/>
    <property type="match status" value="1"/>
</dbReference>
<dbReference type="SUPFAM" id="SSF47203">
    <property type="entry name" value="Acyl-CoA dehydrogenase C-terminal domain-like"/>
    <property type="match status" value="1"/>
</dbReference>
<evidence type="ECO:0000256" key="2">
    <source>
        <dbReference type="ARBA" id="ARBA00009347"/>
    </source>
</evidence>
<dbReference type="SUPFAM" id="SSF56645">
    <property type="entry name" value="Acyl-CoA dehydrogenase NM domain-like"/>
    <property type="match status" value="1"/>
</dbReference>
<evidence type="ECO:0000256" key="3">
    <source>
        <dbReference type="ARBA" id="ARBA00022630"/>
    </source>
</evidence>
<keyword evidence="5" id="KW-0560">Oxidoreductase</keyword>
<comment type="similarity">
    <text evidence="2 5">Belongs to the acyl-CoA dehydrogenase family.</text>
</comment>
<comment type="caution">
    <text evidence="9">The sequence shown here is derived from an EMBL/GenBank/DDBJ whole genome shotgun (WGS) entry which is preliminary data.</text>
</comment>
<organism evidence="9 10">
    <name type="scientific">Astrephomene gubernaculifera</name>
    <dbReference type="NCBI Taxonomy" id="47775"/>
    <lineage>
        <taxon>Eukaryota</taxon>
        <taxon>Viridiplantae</taxon>
        <taxon>Chlorophyta</taxon>
        <taxon>core chlorophytes</taxon>
        <taxon>Chlorophyceae</taxon>
        <taxon>CS clade</taxon>
        <taxon>Chlamydomonadales</taxon>
        <taxon>Astrephomenaceae</taxon>
        <taxon>Astrephomene</taxon>
    </lineage>
</organism>
<keyword evidence="3 5" id="KW-0285">Flavoprotein</keyword>
<dbReference type="InterPro" id="IPR006089">
    <property type="entry name" value="Acyl-CoA_DH_CS"/>
</dbReference>
<dbReference type="AlphaFoldDB" id="A0AAD3DQM9"/>